<name>M3AHY8_PSEFD</name>
<accession>M3AHY8</accession>
<dbReference type="RefSeq" id="XP_007932591.1">
    <property type="nucleotide sequence ID" value="XM_007934400.1"/>
</dbReference>
<keyword evidence="2" id="KW-1185">Reference proteome</keyword>
<dbReference type="AlphaFoldDB" id="M3AHY8"/>
<protein>
    <submittedName>
        <fullName evidence="1">Uncharacterized protein</fullName>
    </submittedName>
</protein>
<evidence type="ECO:0000313" key="2">
    <source>
        <dbReference type="Proteomes" id="UP000016932"/>
    </source>
</evidence>
<feature type="non-terminal residue" evidence="1">
    <location>
        <position position="1"/>
    </location>
</feature>
<organism evidence="1 2">
    <name type="scientific">Pseudocercospora fijiensis (strain CIRAD86)</name>
    <name type="common">Black leaf streak disease fungus</name>
    <name type="synonym">Mycosphaerella fijiensis</name>
    <dbReference type="NCBI Taxonomy" id="383855"/>
    <lineage>
        <taxon>Eukaryota</taxon>
        <taxon>Fungi</taxon>
        <taxon>Dikarya</taxon>
        <taxon>Ascomycota</taxon>
        <taxon>Pezizomycotina</taxon>
        <taxon>Dothideomycetes</taxon>
        <taxon>Dothideomycetidae</taxon>
        <taxon>Mycosphaerellales</taxon>
        <taxon>Mycosphaerellaceae</taxon>
        <taxon>Pseudocercospora</taxon>
    </lineage>
</organism>
<reference evidence="1 2" key="1">
    <citation type="journal article" date="2012" name="PLoS Pathog.">
        <title>Diverse lifestyles and strategies of plant pathogenesis encoded in the genomes of eighteen Dothideomycetes fungi.</title>
        <authorList>
            <person name="Ohm R.A."/>
            <person name="Feau N."/>
            <person name="Henrissat B."/>
            <person name="Schoch C.L."/>
            <person name="Horwitz B.A."/>
            <person name="Barry K.W."/>
            <person name="Condon B.J."/>
            <person name="Copeland A.C."/>
            <person name="Dhillon B."/>
            <person name="Glaser F."/>
            <person name="Hesse C.N."/>
            <person name="Kosti I."/>
            <person name="LaButti K."/>
            <person name="Lindquist E.A."/>
            <person name="Lucas S."/>
            <person name="Salamov A.A."/>
            <person name="Bradshaw R.E."/>
            <person name="Ciuffetti L."/>
            <person name="Hamelin R.C."/>
            <person name="Kema G.H.J."/>
            <person name="Lawrence C."/>
            <person name="Scott J.A."/>
            <person name="Spatafora J.W."/>
            <person name="Turgeon B.G."/>
            <person name="de Wit P.J.G.M."/>
            <person name="Zhong S."/>
            <person name="Goodwin S.B."/>
            <person name="Grigoriev I.V."/>
        </authorList>
    </citation>
    <scope>NUCLEOTIDE SEQUENCE [LARGE SCALE GENOMIC DNA]</scope>
    <source>
        <strain evidence="1 2">CIRAD86</strain>
    </source>
</reference>
<dbReference type="Proteomes" id="UP000016932">
    <property type="component" value="Unassembled WGS sequence"/>
</dbReference>
<dbReference type="KEGG" id="pfj:MYCFIDRAFT_147649"/>
<dbReference type="HOGENOM" id="CLU_2819617_0_0_1"/>
<dbReference type="EMBL" id="KB446574">
    <property type="protein sequence ID" value="EME76813.1"/>
    <property type="molecule type" value="Genomic_DNA"/>
</dbReference>
<dbReference type="GeneID" id="19331366"/>
<proteinExistence type="predicted"/>
<gene>
    <name evidence="1" type="ORF">MYCFIDRAFT_147649</name>
</gene>
<dbReference type="VEuPathDB" id="FungiDB:MYCFIDRAFT_147649"/>
<evidence type="ECO:0000313" key="1">
    <source>
        <dbReference type="EMBL" id="EME76813.1"/>
    </source>
</evidence>
<sequence length="67" mass="7645">GIIVDKAVLDISRKDFILGLTYVGTSRVRGPRDIIFKATFNFYNRFKSGKVPGIVVSRYANLVRRRL</sequence>
<dbReference type="OrthoDB" id="3942766at2759"/>